<organism evidence="2 3">
    <name type="scientific">Burkholderia paludis</name>
    <dbReference type="NCBI Taxonomy" id="1506587"/>
    <lineage>
        <taxon>Bacteria</taxon>
        <taxon>Pseudomonadati</taxon>
        <taxon>Pseudomonadota</taxon>
        <taxon>Betaproteobacteria</taxon>
        <taxon>Burkholderiales</taxon>
        <taxon>Burkholderiaceae</taxon>
        <taxon>Burkholderia</taxon>
        <taxon>Burkholderia cepacia complex</taxon>
    </lineage>
</organism>
<feature type="domain" description="DUF4440" evidence="1">
    <location>
        <begin position="11"/>
        <end position="114"/>
    </location>
</feature>
<name>A0A6J5F1S3_9BURK</name>
<proteinExistence type="predicted"/>
<dbReference type="RefSeq" id="WP_031403020.1">
    <property type="nucleotide sequence ID" value="NZ_CABVQD010000044.1"/>
</dbReference>
<dbReference type="InterPro" id="IPR032710">
    <property type="entry name" value="NTF2-like_dom_sf"/>
</dbReference>
<dbReference type="CDD" id="cd00531">
    <property type="entry name" value="NTF2_like"/>
    <property type="match status" value="1"/>
</dbReference>
<evidence type="ECO:0000259" key="1">
    <source>
        <dbReference type="Pfam" id="PF14534"/>
    </source>
</evidence>
<sequence>MDTPLTRIEPYEAALRAAMLANDVDALDALLDDGLVFTVPGGQVISKDDDLAAHRAKRLRLDRLDLHDVQAHAIDEMILVTVQATLAGRFDSVGIAGTFAYTRLWRPSGARWRVVAGHASGIG</sequence>
<evidence type="ECO:0000313" key="3">
    <source>
        <dbReference type="Proteomes" id="UP000494330"/>
    </source>
</evidence>
<evidence type="ECO:0000313" key="2">
    <source>
        <dbReference type="EMBL" id="VWC42238.1"/>
    </source>
</evidence>
<dbReference type="EMBL" id="CABVQD010000044">
    <property type="protein sequence ID" value="VWC42238.1"/>
    <property type="molecule type" value="Genomic_DNA"/>
</dbReference>
<accession>A0A6J5F1S3</accession>
<dbReference type="Proteomes" id="UP000494330">
    <property type="component" value="Unassembled WGS sequence"/>
</dbReference>
<dbReference type="InterPro" id="IPR027843">
    <property type="entry name" value="DUF4440"/>
</dbReference>
<dbReference type="SUPFAM" id="SSF54427">
    <property type="entry name" value="NTF2-like"/>
    <property type="match status" value="1"/>
</dbReference>
<protein>
    <submittedName>
        <fullName evidence="2">Cytochrome P450</fullName>
    </submittedName>
</protein>
<dbReference type="AlphaFoldDB" id="A0A6J5F1S3"/>
<reference evidence="2 3" key="1">
    <citation type="submission" date="2019-09" db="EMBL/GenBank/DDBJ databases">
        <authorList>
            <person name="Depoorter E."/>
        </authorList>
    </citation>
    <scope>NUCLEOTIDE SEQUENCE [LARGE SCALE GENOMIC DNA]</scope>
    <source>
        <strain evidence="2">LMG 30113</strain>
    </source>
</reference>
<keyword evidence="3" id="KW-1185">Reference proteome</keyword>
<dbReference type="Gene3D" id="3.10.450.50">
    <property type="match status" value="1"/>
</dbReference>
<dbReference type="Pfam" id="PF14534">
    <property type="entry name" value="DUF4440"/>
    <property type="match status" value="1"/>
</dbReference>
<gene>
    <name evidence="2" type="ORF">BPA30113_07008</name>
</gene>